<reference evidence="1" key="1">
    <citation type="submission" date="2014-09" db="EMBL/GenBank/DDBJ databases">
        <authorList>
            <person name="Magalhaes I.L.F."/>
            <person name="Oliveira U."/>
            <person name="Santos F.R."/>
            <person name="Vidigal T.H.D.A."/>
            <person name="Brescovit A.D."/>
            <person name="Santos A.J."/>
        </authorList>
    </citation>
    <scope>NUCLEOTIDE SEQUENCE</scope>
    <source>
        <tissue evidence="1">Shoot tissue taken approximately 20 cm above the soil surface</tissue>
    </source>
</reference>
<accession>A0A0A9HRG3</accession>
<proteinExistence type="predicted"/>
<reference evidence="1" key="2">
    <citation type="journal article" date="2015" name="Data Brief">
        <title>Shoot transcriptome of the giant reed, Arundo donax.</title>
        <authorList>
            <person name="Barrero R.A."/>
            <person name="Guerrero F.D."/>
            <person name="Moolhuijzen P."/>
            <person name="Goolsby J.A."/>
            <person name="Tidwell J."/>
            <person name="Bellgard S.E."/>
            <person name="Bellgard M.I."/>
        </authorList>
    </citation>
    <scope>NUCLEOTIDE SEQUENCE</scope>
    <source>
        <tissue evidence="1">Shoot tissue taken approximately 20 cm above the soil surface</tissue>
    </source>
</reference>
<dbReference type="EMBL" id="GBRH01160420">
    <property type="protein sequence ID" value="JAE37476.1"/>
    <property type="molecule type" value="Transcribed_RNA"/>
</dbReference>
<protein>
    <submittedName>
        <fullName evidence="1">Uncharacterized protein</fullName>
    </submittedName>
</protein>
<sequence length="49" mass="5502">MCISVILDVVKSKQHFLGCFGNMCYKSTGFCFGPLLSHSTTLHFFKEPT</sequence>
<evidence type="ECO:0000313" key="1">
    <source>
        <dbReference type="EMBL" id="JAE37476.1"/>
    </source>
</evidence>
<name>A0A0A9HRG3_ARUDO</name>
<organism evidence="1">
    <name type="scientific">Arundo donax</name>
    <name type="common">Giant reed</name>
    <name type="synonym">Donax arundinaceus</name>
    <dbReference type="NCBI Taxonomy" id="35708"/>
    <lineage>
        <taxon>Eukaryota</taxon>
        <taxon>Viridiplantae</taxon>
        <taxon>Streptophyta</taxon>
        <taxon>Embryophyta</taxon>
        <taxon>Tracheophyta</taxon>
        <taxon>Spermatophyta</taxon>
        <taxon>Magnoliopsida</taxon>
        <taxon>Liliopsida</taxon>
        <taxon>Poales</taxon>
        <taxon>Poaceae</taxon>
        <taxon>PACMAD clade</taxon>
        <taxon>Arundinoideae</taxon>
        <taxon>Arundineae</taxon>
        <taxon>Arundo</taxon>
    </lineage>
</organism>
<dbReference type="AlphaFoldDB" id="A0A0A9HRG3"/>